<evidence type="ECO:0000313" key="2">
    <source>
        <dbReference type="EMBL" id="TNJ38794.1"/>
    </source>
</evidence>
<feature type="region of interest" description="Disordered" evidence="1">
    <location>
        <begin position="62"/>
        <end position="84"/>
    </location>
</feature>
<organism evidence="2 3">
    <name type="scientific">Chlorobaculum thiosulfatiphilum</name>
    <name type="common">Chlorobium limicola f.sp. thiosulfatophilum</name>
    <dbReference type="NCBI Taxonomy" id="115852"/>
    <lineage>
        <taxon>Bacteria</taxon>
        <taxon>Pseudomonadati</taxon>
        <taxon>Chlorobiota</taxon>
        <taxon>Chlorobiia</taxon>
        <taxon>Chlorobiales</taxon>
        <taxon>Chlorobiaceae</taxon>
        <taxon>Chlorobaculum</taxon>
    </lineage>
</organism>
<evidence type="ECO:0000256" key="1">
    <source>
        <dbReference type="SAM" id="MobiDB-lite"/>
    </source>
</evidence>
<dbReference type="OrthoDB" id="598421at2"/>
<feature type="compositionally biased region" description="Acidic residues" evidence="1">
    <location>
        <begin position="74"/>
        <end position="84"/>
    </location>
</feature>
<sequence length="84" mass="10025">MKELSRKFSADENDAPNPSDRSIRQPERDGRPVCHDLRFVVKESLNLGFRFFDEVDRMLQKFKEEEPEKKPENKEEEEKENDPS</sequence>
<protein>
    <submittedName>
        <fullName evidence="2">Uncharacterized protein</fullName>
    </submittedName>
</protein>
<dbReference type="AlphaFoldDB" id="A0A5C4S5R7"/>
<name>A0A5C4S5R7_CHLTI</name>
<feature type="compositionally biased region" description="Basic and acidic residues" evidence="1">
    <location>
        <begin position="62"/>
        <end position="73"/>
    </location>
</feature>
<proteinExistence type="predicted"/>
<evidence type="ECO:0000313" key="3">
    <source>
        <dbReference type="Proteomes" id="UP000308271"/>
    </source>
</evidence>
<feature type="compositionally biased region" description="Basic and acidic residues" evidence="1">
    <location>
        <begin position="21"/>
        <end position="32"/>
    </location>
</feature>
<feature type="region of interest" description="Disordered" evidence="1">
    <location>
        <begin position="1"/>
        <end position="32"/>
    </location>
</feature>
<keyword evidence="3" id="KW-1185">Reference proteome</keyword>
<feature type="compositionally biased region" description="Basic and acidic residues" evidence="1">
    <location>
        <begin position="1"/>
        <end position="10"/>
    </location>
</feature>
<dbReference type="RefSeq" id="WP_139457020.1">
    <property type="nucleotide sequence ID" value="NZ_VDCH01000013.1"/>
</dbReference>
<dbReference type="Proteomes" id="UP000308271">
    <property type="component" value="Unassembled WGS sequence"/>
</dbReference>
<comment type="caution">
    <text evidence="2">The sequence shown here is derived from an EMBL/GenBank/DDBJ whole genome shotgun (WGS) entry which is preliminary data.</text>
</comment>
<reference evidence="2 3" key="1">
    <citation type="submission" date="2019-05" db="EMBL/GenBank/DDBJ databases">
        <title>Draft Whole-Genome sequence of the green sulfur bacterium Chlorobaculum thiosulfatiphilum DSM 249.</title>
        <authorList>
            <person name="Meyer T.E."/>
            <person name="Kyndt J.A."/>
        </authorList>
    </citation>
    <scope>NUCLEOTIDE SEQUENCE [LARGE SCALE GENOMIC DNA]</scope>
    <source>
        <strain evidence="2 3">DSM 249</strain>
    </source>
</reference>
<gene>
    <name evidence="2" type="ORF">FGF66_07365</name>
</gene>
<accession>A0A5C4S5R7</accession>
<dbReference type="EMBL" id="VDCH01000013">
    <property type="protein sequence ID" value="TNJ38794.1"/>
    <property type="molecule type" value="Genomic_DNA"/>
</dbReference>